<dbReference type="Pfam" id="PF08030">
    <property type="entry name" value="NAD_binding_6"/>
    <property type="match status" value="1"/>
</dbReference>
<dbReference type="InterPro" id="IPR017927">
    <property type="entry name" value="FAD-bd_FR_type"/>
</dbReference>
<dbReference type="EMBL" id="LSRX01000081">
    <property type="protein sequence ID" value="OLQ10272.1"/>
    <property type="molecule type" value="Genomic_DNA"/>
</dbReference>
<feature type="region of interest" description="Disordered" evidence="6">
    <location>
        <begin position="324"/>
        <end position="345"/>
    </location>
</feature>
<sequence length="1297" mass="140340">MPSFKILAFHISEVLAALVVVLFASATRPWGLPCLAGAVTLSALILHFRAFQSLDGNWIVTDDAGKGSQVCIASGHLFLAGNDFALELKPDVMSAIVQTNSGSFSASLGDASDLMIWSAGSYQIGADAYFLWAEERFCRQETALLHEAGWSGLGRGAGLARCLVSFFIYVPFHLVLNVTTFLSPSLLRQLALLRSATFLVAGMAVVYQAHFSPDFANEIVTPHNIALCSLSAVGLLLHVVLLREQVQAGRFRHARLQERPNSGDGAKACQAVFAVLSGMVILATSVVSFIIVCGLTFGGVMTNFNSSWSGFVISFSFPATSESCQGHQKAEDGRGPGVRPQPPGPASAGLKWASVGLSVACLSLLAHDLDKKAIHEHEELAHLRPMPSFKILAFHISEVLAALVVVLFASATRPWGLPCLAGAVTLSALILHFRAFQSLDGNWIVTDDAGKGSQVCIASGHLFLAGNDFALELKPDVMSAIVQTNSGSFSASLGDASDLMIWSAGSYQIGADAYFLWAEERFCRQETALLHEAGWSGLGRGAGLARCLVSFFIYVPFHLVLNVTTFLSPSLLRQLALLRSATFLVAGMAVVYQAHFSPDFANEIVTPHNIALCSLSAVGLLLHVVLLREQVQAGRFRHARLQERPNSGDGAKACQAVFAVLSGMVILATSVVSFIIVCGLTFGGARRMQECIEENLSLGLKDLARRMIMEHEAATQMQMRIVTNSESCDDDADAARARASDGGASGDGEDHAYHIEFRYFSFMEVYQEVQLPGTRSSAISESKKPAWMSPQEAKVAPASAEATKWRPYENCRNGCPLLSLMPPVVDPVTELWWAARWRAAWPLHRRVPGTCWTFGEAMFLPIICCAAVVFGARMWGDVERSGYPATFLGALTYATACRNSILTLLTGVPFERAIFYHKCIAVLAILAACYHGYVALSFPVDVSHAAIGTEQFTWSVLGEGRNWSGIAIFACWVSATLVALVWIRRYLVEIFNRLHIVAAMVGLVFAAQHGATTTLAGGALWALDKVLSLLFSLAKMNKAQTHKAMARVLPADLVEISFPRGSFKYKGGQWCNVWVPNLGLQWHPFSLSSSPHDPEVTFHIRALGGWTKSLVRSLKEVEAGSPVSLPIYVDGPFGSVGLDIDGPTYKSFLLVGGGIGVTPLRSIWGELLDQAARGRAFGKLRLLWSVSDSAMLEGLGVPGPKGETDAQVEIFLTREEVLQGERRAAIGDVMQQVVLGSRPDLNKSFDEMRQHCEKASEKRVAVLACGPTSLIKATQQACLKHSHGGIRFDLHSETFEF</sequence>
<dbReference type="InterPro" id="IPR013121">
    <property type="entry name" value="Fe_red_NAD-bd_6"/>
</dbReference>
<dbReference type="Gene3D" id="3.40.50.80">
    <property type="entry name" value="Nucleotide-binding domain of ferredoxin-NADP reductase (FNR) module"/>
    <property type="match status" value="1"/>
</dbReference>
<evidence type="ECO:0000256" key="1">
    <source>
        <dbReference type="ARBA" id="ARBA00004141"/>
    </source>
</evidence>
<dbReference type="SUPFAM" id="SSF52343">
    <property type="entry name" value="Ferredoxin reductase-like, C-terminal NADP-linked domain"/>
    <property type="match status" value="1"/>
</dbReference>
<keyword evidence="5 7" id="KW-0472">Membrane</keyword>
<feature type="transmembrane region" description="Helical" evidence="7">
    <location>
        <begin position="854"/>
        <end position="875"/>
    </location>
</feature>
<evidence type="ECO:0000256" key="6">
    <source>
        <dbReference type="SAM" id="MobiDB-lite"/>
    </source>
</evidence>
<gene>
    <name evidence="9" type="primary">noxA</name>
    <name evidence="9" type="ORF">AK812_SmicGene6050</name>
</gene>
<dbReference type="InterPro" id="IPR039261">
    <property type="entry name" value="FNR_nucleotide-bd"/>
</dbReference>
<dbReference type="InterPro" id="IPR050369">
    <property type="entry name" value="RBOH/FRE"/>
</dbReference>
<feature type="transmembrane region" description="Helical" evidence="7">
    <location>
        <begin position="6"/>
        <end position="23"/>
    </location>
</feature>
<comment type="caution">
    <text evidence="9">The sequence shown here is derived from an EMBL/GenBank/DDBJ whole genome shotgun (WGS) entry which is preliminary data.</text>
</comment>
<evidence type="ECO:0000256" key="2">
    <source>
        <dbReference type="ARBA" id="ARBA00022692"/>
    </source>
</evidence>
<dbReference type="Pfam" id="PF01794">
    <property type="entry name" value="Ferric_reduct"/>
    <property type="match status" value="1"/>
</dbReference>
<feature type="transmembrane region" description="Helical" evidence="7">
    <location>
        <begin position="887"/>
        <end position="908"/>
    </location>
</feature>
<dbReference type="CDD" id="cd06186">
    <property type="entry name" value="NOX_Duox_like_FAD_NADP"/>
    <property type="match status" value="1"/>
</dbReference>
<dbReference type="PANTHER" id="PTHR11972">
    <property type="entry name" value="NADPH OXIDASE"/>
    <property type="match status" value="1"/>
</dbReference>
<keyword evidence="4" id="KW-0560">Oxidoreductase</keyword>
<feature type="transmembrane region" description="Helical" evidence="7">
    <location>
        <begin position="915"/>
        <end position="933"/>
    </location>
</feature>
<protein>
    <submittedName>
        <fullName evidence="9">Superoxide-generating NADPH oxidase heavy chain subunit A</fullName>
    </submittedName>
</protein>
<organism evidence="9 10">
    <name type="scientific">Symbiodinium microadriaticum</name>
    <name type="common">Dinoflagellate</name>
    <name type="synonym">Zooxanthella microadriatica</name>
    <dbReference type="NCBI Taxonomy" id="2951"/>
    <lineage>
        <taxon>Eukaryota</taxon>
        <taxon>Sar</taxon>
        <taxon>Alveolata</taxon>
        <taxon>Dinophyceae</taxon>
        <taxon>Suessiales</taxon>
        <taxon>Symbiodiniaceae</taxon>
        <taxon>Symbiodinium</taxon>
    </lineage>
</organism>
<feature type="transmembrane region" description="Helical" evidence="7">
    <location>
        <begin position="656"/>
        <end position="682"/>
    </location>
</feature>
<evidence type="ECO:0000256" key="5">
    <source>
        <dbReference type="ARBA" id="ARBA00023136"/>
    </source>
</evidence>
<evidence type="ECO:0000259" key="8">
    <source>
        <dbReference type="PROSITE" id="PS51384"/>
    </source>
</evidence>
<proteinExistence type="predicted"/>
<feature type="transmembrane region" description="Helical" evidence="7">
    <location>
        <begin position="576"/>
        <end position="596"/>
    </location>
</feature>
<reference evidence="9 10" key="1">
    <citation type="submission" date="2016-02" db="EMBL/GenBank/DDBJ databases">
        <title>Genome analysis of coral dinoflagellate symbionts highlights evolutionary adaptations to a symbiotic lifestyle.</title>
        <authorList>
            <person name="Aranda M."/>
            <person name="Li Y."/>
            <person name="Liew Y.J."/>
            <person name="Baumgarten S."/>
            <person name="Simakov O."/>
            <person name="Wilson M."/>
            <person name="Piel J."/>
            <person name="Ashoor H."/>
            <person name="Bougouffa S."/>
            <person name="Bajic V.B."/>
            <person name="Ryu T."/>
            <person name="Ravasi T."/>
            <person name="Bayer T."/>
            <person name="Micklem G."/>
            <person name="Kim H."/>
            <person name="Bhak J."/>
            <person name="Lajeunesse T.C."/>
            <person name="Voolstra C.R."/>
        </authorList>
    </citation>
    <scope>NUCLEOTIDE SEQUENCE [LARGE SCALE GENOMIC DNA]</scope>
    <source>
        <strain evidence="9 10">CCMP2467</strain>
    </source>
</reference>
<feature type="transmembrane region" description="Helical" evidence="7">
    <location>
        <begin position="271"/>
        <end position="297"/>
    </location>
</feature>
<dbReference type="OrthoDB" id="430071at2759"/>
<evidence type="ECO:0000256" key="7">
    <source>
        <dbReference type="SAM" id="Phobius"/>
    </source>
</evidence>
<feature type="transmembrane region" description="Helical" evidence="7">
    <location>
        <begin position="415"/>
        <end position="433"/>
    </location>
</feature>
<dbReference type="SUPFAM" id="SSF63380">
    <property type="entry name" value="Riboflavin synthase domain-like"/>
    <property type="match status" value="1"/>
</dbReference>
<dbReference type="Pfam" id="PF08022">
    <property type="entry name" value="FAD_binding_8"/>
    <property type="match status" value="1"/>
</dbReference>
<dbReference type="InterPro" id="IPR013130">
    <property type="entry name" value="Fe3_Rdtase_TM_dom"/>
</dbReference>
<accession>A0A1Q9ES90</accession>
<feature type="transmembrane region" description="Helical" evidence="7">
    <location>
        <begin position="544"/>
        <end position="564"/>
    </location>
</feature>
<evidence type="ECO:0000256" key="3">
    <source>
        <dbReference type="ARBA" id="ARBA00022989"/>
    </source>
</evidence>
<feature type="transmembrane region" description="Helical" evidence="7">
    <location>
        <begin position="388"/>
        <end position="409"/>
    </location>
</feature>
<feature type="domain" description="FAD-binding FR-type" evidence="8">
    <location>
        <begin position="1036"/>
        <end position="1139"/>
    </location>
</feature>
<feature type="transmembrane region" description="Helical" evidence="7">
    <location>
        <begin position="191"/>
        <end position="211"/>
    </location>
</feature>
<dbReference type="SFLD" id="SFLDS00052">
    <property type="entry name" value="Ferric_Reductase_Domain"/>
    <property type="match status" value="1"/>
</dbReference>
<dbReference type="Proteomes" id="UP000186817">
    <property type="component" value="Unassembled WGS sequence"/>
</dbReference>
<comment type="subcellular location">
    <subcellularLocation>
        <location evidence="1">Membrane</location>
        <topology evidence="1">Multi-pass membrane protein</topology>
    </subcellularLocation>
</comment>
<dbReference type="PROSITE" id="PS51384">
    <property type="entry name" value="FAD_FR"/>
    <property type="match status" value="1"/>
</dbReference>
<dbReference type="InterPro" id="IPR013112">
    <property type="entry name" value="FAD-bd_8"/>
</dbReference>
<name>A0A1Q9ES90_SYMMI</name>
<feature type="transmembrane region" description="Helical" evidence="7">
    <location>
        <begin position="608"/>
        <end position="627"/>
    </location>
</feature>
<dbReference type="Gene3D" id="2.40.30.10">
    <property type="entry name" value="Translation factors"/>
    <property type="match status" value="1"/>
</dbReference>
<keyword evidence="10" id="KW-1185">Reference proteome</keyword>
<dbReference type="GO" id="GO:0005886">
    <property type="term" value="C:plasma membrane"/>
    <property type="evidence" value="ECO:0007669"/>
    <property type="project" value="TreeGrafter"/>
</dbReference>
<evidence type="ECO:0000313" key="10">
    <source>
        <dbReference type="Proteomes" id="UP000186817"/>
    </source>
</evidence>
<feature type="transmembrane region" description="Helical" evidence="7">
    <location>
        <begin position="223"/>
        <end position="242"/>
    </location>
</feature>
<dbReference type="SFLD" id="SFLDG01168">
    <property type="entry name" value="Ferric_reductase_subgroup_(FRE"/>
    <property type="match status" value="1"/>
</dbReference>
<evidence type="ECO:0000313" key="9">
    <source>
        <dbReference type="EMBL" id="OLQ10272.1"/>
    </source>
</evidence>
<feature type="transmembrane region" description="Helical" evidence="7">
    <location>
        <begin position="963"/>
        <end position="983"/>
    </location>
</feature>
<evidence type="ECO:0000256" key="4">
    <source>
        <dbReference type="ARBA" id="ARBA00023002"/>
    </source>
</evidence>
<keyword evidence="3 7" id="KW-1133">Transmembrane helix</keyword>
<dbReference type="PANTHER" id="PTHR11972:SF55">
    <property type="entry name" value="FERRIC REDUCTASE"/>
    <property type="match status" value="1"/>
</dbReference>
<feature type="transmembrane region" description="Helical" evidence="7">
    <location>
        <begin position="30"/>
        <end position="48"/>
    </location>
</feature>
<dbReference type="GO" id="GO:0016491">
    <property type="term" value="F:oxidoreductase activity"/>
    <property type="evidence" value="ECO:0007669"/>
    <property type="project" value="UniProtKB-KW"/>
</dbReference>
<keyword evidence="2 7" id="KW-0812">Transmembrane</keyword>
<dbReference type="InterPro" id="IPR017938">
    <property type="entry name" value="Riboflavin_synthase-like_b-brl"/>
</dbReference>